<evidence type="ECO:0000313" key="2">
    <source>
        <dbReference type="EMBL" id="KAG8096012.1"/>
    </source>
</evidence>
<dbReference type="OrthoDB" id="679580at2759"/>
<reference evidence="2" key="1">
    <citation type="journal article" date="2021" name="bioRxiv">
        <title>Whole Genome Assembly and Annotation of Northern Wild Rice, Zizania palustris L., Supports a Whole Genome Duplication in the Zizania Genus.</title>
        <authorList>
            <person name="Haas M."/>
            <person name="Kono T."/>
            <person name="Macchietto M."/>
            <person name="Millas R."/>
            <person name="McGilp L."/>
            <person name="Shao M."/>
            <person name="Duquette J."/>
            <person name="Hirsch C.N."/>
            <person name="Kimball J."/>
        </authorList>
    </citation>
    <scope>NUCLEOTIDE SEQUENCE</scope>
    <source>
        <tissue evidence="2">Fresh leaf tissue</tissue>
    </source>
</reference>
<proteinExistence type="predicted"/>
<feature type="region of interest" description="Disordered" evidence="1">
    <location>
        <begin position="1"/>
        <end position="30"/>
    </location>
</feature>
<sequence>MEMTNNEKPKPVAKKRKKLSTSTEKEEEKSPFFRMYKNTCMKIESATEKITSSVEASSAPPQANVVPTIAQTMKMVKDCGIQEKIVLMHTASLLIMKSEFREILGVLETNEGRLDFIERAHEMKKAT</sequence>
<evidence type="ECO:0000313" key="3">
    <source>
        <dbReference type="Proteomes" id="UP000729402"/>
    </source>
</evidence>
<comment type="caution">
    <text evidence="2">The sequence shown here is derived from an EMBL/GenBank/DDBJ whole genome shotgun (WGS) entry which is preliminary data.</text>
</comment>
<name>A0A8J6BTN0_ZIZPA</name>
<dbReference type="Proteomes" id="UP000729402">
    <property type="component" value="Unassembled WGS sequence"/>
</dbReference>
<accession>A0A8J6BTN0</accession>
<gene>
    <name evidence="2" type="ORF">GUJ93_ZPchr0013g33992</name>
</gene>
<dbReference type="PANTHER" id="PTHR47069:SF1">
    <property type="entry name" value="OS03G0580500 PROTEIN"/>
    <property type="match status" value="1"/>
</dbReference>
<keyword evidence="3" id="KW-1185">Reference proteome</keyword>
<dbReference type="EMBL" id="JAAALK010000079">
    <property type="protein sequence ID" value="KAG8096012.1"/>
    <property type="molecule type" value="Genomic_DNA"/>
</dbReference>
<reference evidence="2" key="2">
    <citation type="submission" date="2021-02" db="EMBL/GenBank/DDBJ databases">
        <authorList>
            <person name="Kimball J.A."/>
            <person name="Haas M.W."/>
            <person name="Macchietto M."/>
            <person name="Kono T."/>
            <person name="Duquette J."/>
            <person name="Shao M."/>
        </authorList>
    </citation>
    <scope>NUCLEOTIDE SEQUENCE</scope>
    <source>
        <tissue evidence="2">Fresh leaf tissue</tissue>
    </source>
</reference>
<dbReference type="AlphaFoldDB" id="A0A8J6BTN0"/>
<evidence type="ECO:0000256" key="1">
    <source>
        <dbReference type="SAM" id="MobiDB-lite"/>
    </source>
</evidence>
<organism evidence="2 3">
    <name type="scientific">Zizania palustris</name>
    <name type="common">Northern wild rice</name>
    <dbReference type="NCBI Taxonomy" id="103762"/>
    <lineage>
        <taxon>Eukaryota</taxon>
        <taxon>Viridiplantae</taxon>
        <taxon>Streptophyta</taxon>
        <taxon>Embryophyta</taxon>
        <taxon>Tracheophyta</taxon>
        <taxon>Spermatophyta</taxon>
        <taxon>Magnoliopsida</taxon>
        <taxon>Liliopsida</taxon>
        <taxon>Poales</taxon>
        <taxon>Poaceae</taxon>
        <taxon>BOP clade</taxon>
        <taxon>Oryzoideae</taxon>
        <taxon>Oryzeae</taxon>
        <taxon>Zizaniinae</taxon>
        <taxon>Zizania</taxon>
    </lineage>
</organism>
<protein>
    <submittedName>
        <fullName evidence="2">Uncharacterized protein</fullName>
    </submittedName>
</protein>
<dbReference type="PANTHER" id="PTHR47069">
    <property type="match status" value="1"/>
</dbReference>
<feature type="compositionally biased region" description="Basic and acidic residues" evidence="1">
    <location>
        <begin position="1"/>
        <end position="10"/>
    </location>
</feature>